<evidence type="ECO:0000259" key="3">
    <source>
        <dbReference type="Pfam" id="PF25021"/>
    </source>
</evidence>
<sequence length="456" mass="47885">MDVSVSNVTSAAMLSNQLVLGYEYRVEIFSCVENDSCALEFAIDSEEQSFGGLLSFSSNGNYLLVGAPDMVDNGVVFLYKKSNSSSAWGLINRLANPSSSVSVSQFLTNILLPQIKTIVGNGMPGYGGDSGAATSTSLLFPTSIAVDSSGNIYIADTQNHRIRKFTALTGKLSTIAGTEEEGYNGDNIIATTAKLSSPTGVALDSIGNVYIADSQNHRIRKITISNGKISTIAGDGDAGSPLYDGLSAIASSLNNPTSVAVDQSSSNTVYFADTNNSKIRKITSSKLYTVAGTDYTYSPYIQPNLIYEGLAQYIKISSPISVAASGGKIYFIENLINTVRQVVVQNGYYTMTTIAGGCRPGFPSTTEFACLDSPFGIAIGPNGDVYVADKSNARIKKINPTTKTISTIAGGSGAGFDGDNGPAILSSLNDPCGIAVQSNGAVYIADTKNNRIRKVL</sequence>
<keyword evidence="1" id="KW-0677">Repeat</keyword>
<dbReference type="InterPro" id="IPR011042">
    <property type="entry name" value="6-blade_b-propeller_TolB-like"/>
</dbReference>
<dbReference type="Proteomes" id="UP000006671">
    <property type="component" value="Unassembled WGS sequence"/>
</dbReference>
<dbReference type="InterPro" id="IPR001258">
    <property type="entry name" value="NHL_repeat"/>
</dbReference>
<dbReference type="KEGG" id="ngr:NAEGRDRAFT_80887"/>
<organism evidence="5">
    <name type="scientific">Naegleria gruberi</name>
    <name type="common">Amoeba</name>
    <dbReference type="NCBI Taxonomy" id="5762"/>
    <lineage>
        <taxon>Eukaryota</taxon>
        <taxon>Discoba</taxon>
        <taxon>Heterolobosea</taxon>
        <taxon>Tetramitia</taxon>
        <taxon>Eutetramitia</taxon>
        <taxon>Vahlkampfiidae</taxon>
        <taxon>Naegleria</taxon>
    </lineage>
</organism>
<dbReference type="VEuPathDB" id="AmoebaDB:NAEGRDRAFT_80887"/>
<dbReference type="OrthoDB" id="9982682at2759"/>
<accession>D2VQN6</accession>
<dbReference type="Gene3D" id="2.120.10.30">
    <property type="entry name" value="TolB, C-terminal domain"/>
    <property type="match status" value="3"/>
</dbReference>
<dbReference type="InterPro" id="IPR056822">
    <property type="entry name" value="TEN_NHL"/>
</dbReference>
<reference evidence="4 5" key="1">
    <citation type="journal article" date="2010" name="Cell">
        <title>The genome of Naegleria gruberi illuminates early eukaryotic versatility.</title>
        <authorList>
            <person name="Fritz-Laylin L.K."/>
            <person name="Prochnik S.E."/>
            <person name="Ginger M.L."/>
            <person name="Dacks J.B."/>
            <person name="Carpenter M.L."/>
            <person name="Field M.C."/>
            <person name="Kuo A."/>
            <person name="Paredez A."/>
            <person name="Chapman J."/>
            <person name="Pham J."/>
            <person name="Shu S."/>
            <person name="Neupane R."/>
            <person name="Cipriano M."/>
            <person name="Mancuso J."/>
            <person name="Tu H."/>
            <person name="Salamov A."/>
            <person name="Lindquist E."/>
            <person name="Shapiro H."/>
            <person name="Lucas S."/>
            <person name="Grigoriev I.V."/>
            <person name="Cande W.Z."/>
            <person name="Fulton C."/>
            <person name="Rokhsar D.S."/>
            <person name="Dawson S.C."/>
        </authorList>
    </citation>
    <scope>NUCLEOTIDE SEQUENCE [LARGE SCALE GENOMIC DNA]</scope>
    <source>
        <strain evidence="4 5">NEG-M</strain>
    </source>
</reference>
<dbReference type="Pfam" id="PF25021">
    <property type="entry name" value="TEN_NHL"/>
    <property type="match status" value="1"/>
</dbReference>
<dbReference type="PANTHER" id="PTHR46388:SF2">
    <property type="entry name" value="NHL REPEAT-CONTAINING PROTEIN 2"/>
    <property type="match status" value="1"/>
</dbReference>
<evidence type="ECO:0000256" key="1">
    <source>
        <dbReference type="ARBA" id="ARBA00022737"/>
    </source>
</evidence>
<dbReference type="AlphaFoldDB" id="D2VQN6"/>
<dbReference type="GeneID" id="8855620"/>
<dbReference type="OMA" id="MAYICDS"/>
<dbReference type="EMBL" id="GG738889">
    <property type="protein sequence ID" value="EFC40980.1"/>
    <property type="molecule type" value="Genomic_DNA"/>
</dbReference>
<evidence type="ECO:0000313" key="5">
    <source>
        <dbReference type="Proteomes" id="UP000006671"/>
    </source>
</evidence>
<keyword evidence="5" id="KW-1185">Reference proteome</keyword>
<dbReference type="eggNOG" id="KOG2177">
    <property type="taxonomic scope" value="Eukaryota"/>
</dbReference>
<proteinExistence type="predicted"/>
<dbReference type="SUPFAM" id="SSF101898">
    <property type="entry name" value="NHL repeat"/>
    <property type="match status" value="1"/>
</dbReference>
<dbReference type="STRING" id="5762.D2VQN6"/>
<evidence type="ECO:0000256" key="2">
    <source>
        <dbReference type="PROSITE-ProRule" id="PRU00504"/>
    </source>
</evidence>
<dbReference type="RefSeq" id="XP_002673724.1">
    <property type="nucleotide sequence ID" value="XM_002673678.1"/>
</dbReference>
<dbReference type="PANTHER" id="PTHR46388">
    <property type="entry name" value="NHL REPEAT-CONTAINING PROTEIN 2"/>
    <property type="match status" value="1"/>
</dbReference>
<feature type="repeat" description="NHL" evidence="2">
    <location>
        <begin position="195"/>
        <end position="225"/>
    </location>
</feature>
<evidence type="ECO:0000313" key="4">
    <source>
        <dbReference type="EMBL" id="EFC40980.1"/>
    </source>
</evidence>
<name>D2VQN6_NAEGR</name>
<dbReference type="PROSITE" id="PS51125">
    <property type="entry name" value="NHL"/>
    <property type="match status" value="3"/>
</dbReference>
<dbReference type="InParanoid" id="D2VQN6"/>
<feature type="repeat" description="NHL" evidence="2">
    <location>
        <begin position="371"/>
        <end position="401"/>
    </location>
</feature>
<protein>
    <submittedName>
        <fullName evidence="4">NHL repeat-containing protein</fullName>
    </submittedName>
</protein>
<feature type="domain" description="Teneurin NHL" evidence="3">
    <location>
        <begin position="183"/>
        <end position="398"/>
    </location>
</feature>
<feature type="repeat" description="NHL" evidence="2">
    <location>
        <begin position="138"/>
        <end position="168"/>
    </location>
</feature>
<dbReference type="Pfam" id="PF01436">
    <property type="entry name" value="NHL"/>
    <property type="match status" value="2"/>
</dbReference>
<gene>
    <name evidence="4" type="ORF">NAEGRDRAFT_80887</name>
</gene>